<dbReference type="SUPFAM" id="SSF69593">
    <property type="entry name" value="Glycerol-3-phosphate (1)-acyltransferase"/>
    <property type="match status" value="1"/>
</dbReference>
<dbReference type="PANTHER" id="PTHR10434:SF66">
    <property type="entry name" value="PHOSPHOLIPID_GLYCEROL ACYLTRANSFERASE DOMAIN-CONTAINING PROTEIN"/>
    <property type="match status" value="1"/>
</dbReference>
<evidence type="ECO:0000313" key="6">
    <source>
        <dbReference type="Proteomes" id="UP000294558"/>
    </source>
</evidence>
<dbReference type="EMBL" id="SOAU01000001">
    <property type="protein sequence ID" value="TDT15958.1"/>
    <property type="molecule type" value="Genomic_DNA"/>
</dbReference>
<keyword evidence="3" id="KW-0472">Membrane</keyword>
<reference evidence="5 6" key="1">
    <citation type="submission" date="2019-03" db="EMBL/GenBank/DDBJ databases">
        <title>Sequencing the genomes of 1000 actinobacteria strains.</title>
        <authorList>
            <person name="Klenk H.-P."/>
        </authorList>
    </citation>
    <scope>NUCLEOTIDE SEQUENCE [LARGE SCALE GENOMIC DNA]</scope>
    <source>
        <strain evidence="5 6">DSM 18936</strain>
    </source>
</reference>
<evidence type="ECO:0000256" key="1">
    <source>
        <dbReference type="ARBA" id="ARBA00022679"/>
    </source>
</evidence>
<dbReference type="SMART" id="SM00563">
    <property type="entry name" value="PlsC"/>
    <property type="match status" value="1"/>
</dbReference>
<keyword evidence="1 5" id="KW-0808">Transferase</keyword>
<name>A0A4V3EIW1_9ACTN</name>
<feature type="transmembrane region" description="Helical" evidence="3">
    <location>
        <begin position="39"/>
        <end position="56"/>
    </location>
</feature>
<dbReference type="RefSeq" id="WP_133868368.1">
    <property type="nucleotide sequence ID" value="NZ_SOAU01000001.1"/>
</dbReference>
<feature type="domain" description="Phospholipid/glycerol acyltransferase" evidence="4">
    <location>
        <begin position="76"/>
        <end position="189"/>
    </location>
</feature>
<dbReference type="AlphaFoldDB" id="A0A4V3EIW1"/>
<evidence type="ECO:0000256" key="3">
    <source>
        <dbReference type="SAM" id="Phobius"/>
    </source>
</evidence>
<dbReference type="PANTHER" id="PTHR10434">
    <property type="entry name" value="1-ACYL-SN-GLYCEROL-3-PHOSPHATE ACYLTRANSFERASE"/>
    <property type="match status" value="1"/>
</dbReference>
<keyword evidence="2 5" id="KW-0012">Acyltransferase</keyword>
<keyword evidence="3" id="KW-1133">Transmembrane helix</keyword>
<keyword evidence="6" id="KW-1185">Reference proteome</keyword>
<evidence type="ECO:0000313" key="5">
    <source>
        <dbReference type="EMBL" id="TDT15958.1"/>
    </source>
</evidence>
<accession>A0A4V3EIW1</accession>
<feature type="transmembrane region" description="Helical" evidence="3">
    <location>
        <begin position="12"/>
        <end position="32"/>
    </location>
</feature>
<organism evidence="5 6">
    <name type="scientific">Ilumatobacter fluminis</name>
    <dbReference type="NCBI Taxonomy" id="467091"/>
    <lineage>
        <taxon>Bacteria</taxon>
        <taxon>Bacillati</taxon>
        <taxon>Actinomycetota</taxon>
        <taxon>Acidimicrobiia</taxon>
        <taxon>Acidimicrobiales</taxon>
        <taxon>Ilumatobacteraceae</taxon>
        <taxon>Ilumatobacter</taxon>
    </lineage>
</organism>
<protein>
    <submittedName>
        <fullName evidence="5">1-acyl-sn-glycerol-3-phosphate acyltransferase</fullName>
    </submittedName>
</protein>
<evidence type="ECO:0000259" key="4">
    <source>
        <dbReference type="SMART" id="SM00563"/>
    </source>
</evidence>
<sequence>MIKRAGSASFWAFVTVSSILLFPIAVVIWATTVLFDRRLVLLHRFTCFWASLYTWLNPVWSVTVDGRDKIRRGTTYVMVANHLSLLDILVMFRLFRHFKWVSKIENFRVPFIGWNMRLNRYIPLRRGDRESVIEMMAACERTLGEGSSIMMFPEGTRSSTGELRPFKPGAFELALATQTPILPIVITGTSEALPKRGFVLQGRHPIRIRVLDPIPYEEFAHLSIDALTEHVRSLIAAELGDPGDEPRS</sequence>
<dbReference type="OrthoDB" id="9808424at2"/>
<dbReference type="Proteomes" id="UP000294558">
    <property type="component" value="Unassembled WGS sequence"/>
</dbReference>
<gene>
    <name evidence="5" type="ORF">BDK89_1539</name>
</gene>
<dbReference type="InterPro" id="IPR002123">
    <property type="entry name" value="Plipid/glycerol_acylTrfase"/>
</dbReference>
<dbReference type="Pfam" id="PF01553">
    <property type="entry name" value="Acyltransferase"/>
    <property type="match status" value="1"/>
</dbReference>
<comment type="caution">
    <text evidence="5">The sequence shown here is derived from an EMBL/GenBank/DDBJ whole genome shotgun (WGS) entry which is preliminary data.</text>
</comment>
<proteinExistence type="predicted"/>
<dbReference type="CDD" id="cd07989">
    <property type="entry name" value="LPLAT_AGPAT-like"/>
    <property type="match status" value="1"/>
</dbReference>
<dbReference type="GO" id="GO:0003841">
    <property type="term" value="F:1-acylglycerol-3-phosphate O-acyltransferase activity"/>
    <property type="evidence" value="ECO:0007669"/>
    <property type="project" value="TreeGrafter"/>
</dbReference>
<feature type="transmembrane region" description="Helical" evidence="3">
    <location>
        <begin position="76"/>
        <end position="95"/>
    </location>
</feature>
<dbReference type="GO" id="GO:0006654">
    <property type="term" value="P:phosphatidic acid biosynthetic process"/>
    <property type="evidence" value="ECO:0007669"/>
    <property type="project" value="TreeGrafter"/>
</dbReference>
<evidence type="ECO:0000256" key="2">
    <source>
        <dbReference type="ARBA" id="ARBA00023315"/>
    </source>
</evidence>
<keyword evidence="3" id="KW-0812">Transmembrane</keyword>